<evidence type="ECO:0000259" key="9">
    <source>
        <dbReference type="Pfam" id="PF01529"/>
    </source>
</evidence>
<evidence type="ECO:0000256" key="3">
    <source>
        <dbReference type="ARBA" id="ARBA00022679"/>
    </source>
</evidence>
<dbReference type="Pfam" id="PF01529">
    <property type="entry name" value="DHHC"/>
    <property type="match status" value="1"/>
</dbReference>
<comment type="subcellular location">
    <subcellularLocation>
        <location evidence="1">Endomembrane system</location>
        <topology evidence="1">Multi-pass membrane protein</topology>
    </subcellularLocation>
</comment>
<evidence type="ECO:0000313" key="11">
    <source>
        <dbReference type="Proteomes" id="UP001187192"/>
    </source>
</evidence>
<comment type="similarity">
    <text evidence="2 8">Belongs to the DHHC palmitoyltransferase family.</text>
</comment>
<evidence type="ECO:0000256" key="7">
    <source>
        <dbReference type="ARBA" id="ARBA00023315"/>
    </source>
</evidence>
<feature type="transmembrane region" description="Helical" evidence="8">
    <location>
        <begin position="43"/>
        <end position="62"/>
    </location>
</feature>
<reference evidence="10" key="1">
    <citation type="submission" date="2023-07" db="EMBL/GenBank/DDBJ databases">
        <title>draft genome sequence of fig (Ficus carica).</title>
        <authorList>
            <person name="Takahashi T."/>
            <person name="Nishimura K."/>
        </authorList>
    </citation>
    <scope>NUCLEOTIDE SEQUENCE</scope>
</reference>
<feature type="transmembrane region" description="Helical" evidence="8">
    <location>
        <begin position="217"/>
        <end position="239"/>
    </location>
</feature>
<proteinExistence type="inferred from homology"/>
<dbReference type="InterPro" id="IPR001594">
    <property type="entry name" value="Palmitoyltrfase_DHHC"/>
</dbReference>
<organism evidence="10 11">
    <name type="scientific">Ficus carica</name>
    <name type="common">Common fig</name>
    <dbReference type="NCBI Taxonomy" id="3494"/>
    <lineage>
        <taxon>Eukaryota</taxon>
        <taxon>Viridiplantae</taxon>
        <taxon>Streptophyta</taxon>
        <taxon>Embryophyta</taxon>
        <taxon>Tracheophyta</taxon>
        <taxon>Spermatophyta</taxon>
        <taxon>Magnoliopsida</taxon>
        <taxon>eudicotyledons</taxon>
        <taxon>Gunneridae</taxon>
        <taxon>Pentapetalae</taxon>
        <taxon>rosids</taxon>
        <taxon>fabids</taxon>
        <taxon>Rosales</taxon>
        <taxon>Moraceae</taxon>
        <taxon>Ficeae</taxon>
        <taxon>Ficus</taxon>
    </lineage>
</organism>
<feature type="non-terminal residue" evidence="10">
    <location>
        <position position="1"/>
    </location>
</feature>
<protein>
    <recommendedName>
        <fullName evidence="8">S-acyltransferase</fullName>
        <ecNumber evidence="8">2.3.1.225</ecNumber>
    </recommendedName>
    <alternativeName>
        <fullName evidence="8">Palmitoyltransferase</fullName>
    </alternativeName>
</protein>
<evidence type="ECO:0000256" key="4">
    <source>
        <dbReference type="ARBA" id="ARBA00022692"/>
    </source>
</evidence>
<dbReference type="PROSITE" id="PS50216">
    <property type="entry name" value="DHHC"/>
    <property type="match status" value="1"/>
</dbReference>
<dbReference type="PANTHER" id="PTHR12246">
    <property type="entry name" value="PALMITOYLTRANSFERASE ZDHHC16"/>
    <property type="match status" value="1"/>
</dbReference>
<feature type="transmembrane region" description="Helical" evidence="8">
    <location>
        <begin position="141"/>
        <end position="165"/>
    </location>
</feature>
<sequence length="403" mass="46363">MSKWTRFLSVPILAVFLLVGFVYYVTVFVFIEDWVGIRSSSGSLNALVFTFLASLCVFSFFVCVLTDPGHVPASYLPDVEETGISDEETKKNNVQSKLCDKCSTYRPPRAHHCRVCRRCVLRMDHHCMWVNNCIGYWNYKAFFVLVFYATISSIYSTVMVITCAFQKDWEFSGYIPLKIEPTHLLRSQDSRSLLADWLNIPQFLSFCYIFMMHVTFGVMMVVLSLTLGTLFAWHIYLIIHNMTTIEHYEGIRAAWLARKSGQNYRHPFNISAYRNITLVLGPNMLKWFSPTSHKTGRATHGNDATQPWPSLRKTSAVMLVVMVRNQVDLYFFFTNLESSLCLGHRFEITELSVNRRSVMVIENDRPRTSNLSSSSSSPVTLPRFCCCKFGVCYFPLRLDLSIP</sequence>
<evidence type="ECO:0000256" key="6">
    <source>
        <dbReference type="ARBA" id="ARBA00023136"/>
    </source>
</evidence>
<keyword evidence="7 8" id="KW-0012">Acyltransferase</keyword>
<feature type="domain" description="Palmitoyltransferase DHHC" evidence="9">
    <location>
        <begin position="94"/>
        <end position="249"/>
    </location>
</feature>
<gene>
    <name evidence="10" type="ORF">TIFTF001_050162</name>
</gene>
<comment type="domain">
    <text evidence="8">The DHHC domain is required for palmitoyltransferase activity.</text>
</comment>
<evidence type="ECO:0000256" key="1">
    <source>
        <dbReference type="ARBA" id="ARBA00004127"/>
    </source>
</evidence>
<name>A0AA88CM85_FICCA</name>
<evidence type="ECO:0000256" key="5">
    <source>
        <dbReference type="ARBA" id="ARBA00022989"/>
    </source>
</evidence>
<keyword evidence="4 8" id="KW-0812">Transmembrane</keyword>
<evidence type="ECO:0000256" key="2">
    <source>
        <dbReference type="ARBA" id="ARBA00008574"/>
    </source>
</evidence>
<evidence type="ECO:0000256" key="8">
    <source>
        <dbReference type="RuleBase" id="RU079119"/>
    </source>
</evidence>
<dbReference type="EC" id="2.3.1.225" evidence="8"/>
<keyword evidence="5 8" id="KW-1133">Transmembrane helix</keyword>
<comment type="caution">
    <text evidence="10">The sequence shown here is derived from an EMBL/GenBank/DDBJ whole genome shotgun (WGS) entry which is preliminary data.</text>
</comment>
<dbReference type="InterPro" id="IPR039859">
    <property type="entry name" value="PFA4/ZDH16/20/ERF2-like"/>
</dbReference>
<dbReference type="GO" id="GO:0019706">
    <property type="term" value="F:protein-cysteine S-palmitoyltransferase activity"/>
    <property type="evidence" value="ECO:0007669"/>
    <property type="project" value="UniProtKB-EC"/>
</dbReference>
<keyword evidence="3 8" id="KW-0808">Transferase</keyword>
<dbReference type="Proteomes" id="UP001187192">
    <property type="component" value="Unassembled WGS sequence"/>
</dbReference>
<keyword evidence="6 8" id="KW-0472">Membrane</keyword>
<evidence type="ECO:0000313" key="10">
    <source>
        <dbReference type="EMBL" id="GMN21807.1"/>
    </source>
</evidence>
<keyword evidence="11" id="KW-1185">Reference proteome</keyword>
<feature type="transmembrane region" description="Helical" evidence="8">
    <location>
        <begin position="12"/>
        <end position="31"/>
    </location>
</feature>
<accession>A0AA88CM85</accession>
<dbReference type="AlphaFoldDB" id="A0AA88CM85"/>
<dbReference type="GO" id="GO:0012505">
    <property type="term" value="C:endomembrane system"/>
    <property type="evidence" value="ECO:0007669"/>
    <property type="project" value="UniProtKB-SubCell"/>
</dbReference>
<comment type="catalytic activity">
    <reaction evidence="8">
        <text>L-cysteinyl-[protein] + hexadecanoyl-CoA = S-hexadecanoyl-L-cysteinyl-[protein] + CoA</text>
        <dbReference type="Rhea" id="RHEA:36683"/>
        <dbReference type="Rhea" id="RHEA-COMP:10131"/>
        <dbReference type="Rhea" id="RHEA-COMP:11032"/>
        <dbReference type="ChEBI" id="CHEBI:29950"/>
        <dbReference type="ChEBI" id="CHEBI:57287"/>
        <dbReference type="ChEBI" id="CHEBI:57379"/>
        <dbReference type="ChEBI" id="CHEBI:74151"/>
        <dbReference type="EC" id="2.3.1.225"/>
    </reaction>
</comment>
<dbReference type="EMBL" id="BTGU01007876">
    <property type="protein sequence ID" value="GMN21807.1"/>
    <property type="molecule type" value="Genomic_DNA"/>
</dbReference>